<name>A0ABU8HBW3_9BACI</name>
<dbReference type="RefSeq" id="WP_336586279.1">
    <property type="nucleotide sequence ID" value="NZ_JBBAXC010000004.1"/>
</dbReference>
<evidence type="ECO:0000313" key="3">
    <source>
        <dbReference type="Proteomes" id="UP001312865"/>
    </source>
</evidence>
<reference evidence="2 3" key="1">
    <citation type="journal article" date="2018" name="J. Microbiol.">
        <title>Bacillus spongiae sp. nov., isolated from sponge of Jeju Island.</title>
        <authorList>
            <person name="Lee G.E."/>
            <person name="Im W.T."/>
            <person name="Park J.S."/>
        </authorList>
    </citation>
    <scope>NUCLEOTIDE SEQUENCE [LARGE SCALE GENOMIC DNA]</scope>
    <source>
        <strain evidence="2 3">135PIL107-10</strain>
    </source>
</reference>
<gene>
    <name evidence="2" type="ORF">WAK64_06850</name>
</gene>
<dbReference type="SUPFAM" id="SSF102645">
    <property type="entry name" value="CoaB-like"/>
    <property type="match status" value="1"/>
</dbReference>
<proteinExistence type="predicted"/>
<dbReference type="Gene3D" id="3.40.50.10300">
    <property type="entry name" value="CoaB-like"/>
    <property type="match status" value="1"/>
</dbReference>
<dbReference type="InterPro" id="IPR035929">
    <property type="entry name" value="CoaB-like_sf"/>
</dbReference>
<evidence type="ECO:0000259" key="1">
    <source>
        <dbReference type="Pfam" id="PF04127"/>
    </source>
</evidence>
<dbReference type="InterPro" id="IPR007085">
    <property type="entry name" value="DNA/pantothenate-metab_flavo_C"/>
</dbReference>
<protein>
    <submittedName>
        <fullName evidence="2">Phosphopantothenoylcysteine decarboxylase</fullName>
    </submittedName>
</protein>
<evidence type="ECO:0000313" key="2">
    <source>
        <dbReference type="EMBL" id="MEI5906775.1"/>
    </source>
</evidence>
<dbReference type="NCBIfam" id="NF007199">
    <property type="entry name" value="PRK09620.1"/>
    <property type="match status" value="1"/>
</dbReference>
<accession>A0ABU8HBW3</accession>
<keyword evidence="3" id="KW-1185">Reference proteome</keyword>
<feature type="domain" description="DNA/pantothenate metabolism flavoprotein C-terminal" evidence="1">
    <location>
        <begin position="2"/>
        <end position="220"/>
    </location>
</feature>
<organism evidence="2 3">
    <name type="scientific">Bacillus spongiae</name>
    <dbReference type="NCBI Taxonomy" id="2683610"/>
    <lineage>
        <taxon>Bacteria</taxon>
        <taxon>Bacillati</taxon>
        <taxon>Bacillota</taxon>
        <taxon>Bacilli</taxon>
        <taxon>Bacillales</taxon>
        <taxon>Bacillaceae</taxon>
        <taxon>Bacillus</taxon>
    </lineage>
</organism>
<dbReference type="Proteomes" id="UP001312865">
    <property type="component" value="Unassembled WGS sequence"/>
</dbReference>
<sequence>MLGKNVLITSGGCIEKWDQVRGHTNLAKGTIGKMMAEEALAKGANVTYLHGYFAEKPTIKEGQNLSLVPFEGIIDLQAKMKSIIASNRIDVVIMAAAGSDWIIDKVLGQNGEVLSQQGKMSSDNPPIIHFKKAPKVLKQIKEWDPNVVLVGFKLESNADKNLLIDKAKDRMATSKADLMIANFSDSLNTSQAEHCIINQKNEITECCSKEETAKTIIRFVDPFLKSK</sequence>
<dbReference type="Pfam" id="PF04127">
    <property type="entry name" value="DFP"/>
    <property type="match status" value="1"/>
</dbReference>
<dbReference type="EMBL" id="JBBAXC010000004">
    <property type="protein sequence ID" value="MEI5906775.1"/>
    <property type="molecule type" value="Genomic_DNA"/>
</dbReference>
<comment type="caution">
    <text evidence="2">The sequence shown here is derived from an EMBL/GenBank/DDBJ whole genome shotgun (WGS) entry which is preliminary data.</text>
</comment>